<sequence length="351" mass="40072">KNLQWPHTTSESPERIRLFCWVHMDRKVRENLPQYISKETEISEDDSDKLRAEFRDDIRVLQRAPTDDIFAEGARLFDSKWKQTHPELAKYFRKQWLCGKAYWYQGCGGLSPSVPRHSCAVEGKNSGVKGGDIANTACLPGLLREMEEYCQDEAAEEHTAGSPPISSKDCAAAANWADKKGKREPGQKEVIYVDDAMENYLVVSESLAAVVPTQEQLDEIVTQYYQRLHGLPCPTWKDFIEYKTVIQNVYLVKRHEGFCCTCYNGRSPPCIHAIALQYLEDRSVGGFKINELLTYGPKPRGRPKHSAKKALQIDEEYVARLREIEDQRTKGNAASPPYPQNARRLLDFGRK</sequence>
<feature type="non-terminal residue" evidence="4">
    <location>
        <position position="1"/>
    </location>
</feature>
<reference evidence="4 5" key="1">
    <citation type="submission" date="2020-04" db="EMBL/GenBank/DDBJ databases">
        <title>Perkinsus olseni comparative genomics.</title>
        <authorList>
            <person name="Bogema D.R."/>
        </authorList>
    </citation>
    <scope>NUCLEOTIDE SEQUENCE [LARGE SCALE GENOMIC DNA]</scope>
    <source>
        <strain evidence="4 5">ATCC PRA-207</strain>
    </source>
</reference>
<feature type="non-terminal residue" evidence="4">
    <location>
        <position position="351"/>
    </location>
</feature>
<keyword evidence="5" id="KW-1185">Reference proteome</keyword>
<keyword evidence="1" id="KW-0479">Metal-binding</keyword>
<gene>
    <name evidence="4" type="ORF">FOZ63_006628</name>
</gene>
<organism evidence="4 5">
    <name type="scientific">Perkinsus olseni</name>
    <name type="common">Perkinsus atlanticus</name>
    <dbReference type="NCBI Taxonomy" id="32597"/>
    <lineage>
        <taxon>Eukaryota</taxon>
        <taxon>Sar</taxon>
        <taxon>Alveolata</taxon>
        <taxon>Perkinsozoa</taxon>
        <taxon>Perkinsea</taxon>
        <taxon>Perkinsida</taxon>
        <taxon>Perkinsidae</taxon>
        <taxon>Perkinsus</taxon>
    </lineage>
</organism>
<dbReference type="Proteomes" id="UP000553632">
    <property type="component" value="Unassembled WGS sequence"/>
</dbReference>
<protein>
    <recommendedName>
        <fullName evidence="3">SWIM-type domain-containing protein</fullName>
    </recommendedName>
</protein>
<evidence type="ECO:0000256" key="1">
    <source>
        <dbReference type="PROSITE-ProRule" id="PRU00325"/>
    </source>
</evidence>
<evidence type="ECO:0000313" key="4">
    <source>
        <dbReference type="EMBL" id="KAF4723085.1"/>
    </source>
</evidence>
<dbReference type="GO" id="GO:0008270">
    <property type="term" value="F:zinc ion binding"/>
    <property type="evidence" value="ECO:0007669"/>
    <property type="project" value="UniProtKB-KW"/>
</dbReference>
<evidence type="ECO:0000256" key="2">
    <source>
        <dbReference type="SAM" id="MobiDB-lite"/>
    </source>
</evidence>
<evidence type="ECO:0000259" key="3">
    <source>
        <dbReference type="PROSITE" id="PS50966"/>
    </source>
</evidence>
<feature type="region of interest" description="Disordered" evidence="2">
    <location>
        <begin position="326"/>
        <end position="351"/>
    </location>
</feature>
<dbReference type="InterPro" id="IPR007527">
    <property type="entry name" value="Znf_SWIM"/>
</dbReference>
<dbReference type="AlphaFoldDB" id="A0A7J6RRQ3"/>
<keyword evidence="1" id="KW-0862">Zinc</keyword>
<accession>A0A7J6RRQ3</accession>
<comment type="caution">
    <text evidence="4">The sequence shown here is derived from an EMBL/GenBank/DDBJ whole genome shotgun (WGS) entry which is preliminary data.</text>
</comment>
<name>A0A7J6RRQ3_PEROL</name>
<evidence type="ECO:0000313" key="5">
    <source>
        <dbReference type="Proteomes" id="UP000553632"/>
    </source>
</evidence>
<keyword evidence="1" id="KW-0863">Zinc-finger</keyword>
<dbReference type="PROSITE" id="PS50966">
    <property type="entry name" value="ZF_SWIM"/>
    <property type="match status" value="1"/>
</dbReference>
<dbReference type="EMBL" id="JABANO010023706">
    <property type="protein sequence ID" value="KAF4723085.1"/>
    <property type="molecule type" value="Genomic_DNA"/>
</dbReference>
<proteinExistence type="predicted"/>
<feature type="domain" description="SWIM-type" evidence="3">
    <location>
        <begin position="250"/>
        <end position="281"/>
    </location>
</feature>